<sequence length="692" mass="75871">MTDIRDAERPPLQLWAGLEPTVNRVRDRQMDQLALSGTDRRPDDMDRLADLGVRAVRFPLLWERTAPRGLADADWRWGDSRLRRLQVRRVQPIVGLVHHGSGPRGTGLLEPSFVSGLVAYARAVAQRYPEITAYTPVNEPLTTARFSALYGHWYPHERSEHHCWTALKHQLMATVLAMRAIREVQPAAQLIQTEDLGRTFSTPDLASQADFENERRWLTFDLLCGRLHPDHPLWAHLRSAGATERDLLWFADHPCPPDILGLNVYVTGERFLDSRTERYPPHTHGGNGHQFYADVEAVRVCGAPHGGPAARLAEAHARYGLPLALTEVQLHCTREEQVRWLWQSWTAAQAARQRGVDVRAVTAWAAMGAFDWNSLLTRQDRQYESGLWDLRAPQPRPTALAHLARCLSSGRPPSPLASGAGWWARPVRHLYPVEGPPEHDPPGGPDLLLVGPPGTLRRALLSACALRGLPVRTTSAAPTSLTREPQRPWAVVQLSGPDGGHTARACAAAHVPLLTFSSADVFNGPAGSVWTEQHAPTPLTGRARRQWAQDQTVLATCPQALIVRSGPVHGQTAAPGPVARPPQRRDPQSRILVPRTWITPVTAHELINTALDLLIDGESGVWHLSSRPPVLSSDWARELGAVPGLPAVGGSQFRPDQSQALGSVRGWPLRSASSAHGDTGVTAAPGIPVSAS</sequence>
<comment type="caution">
    <text evidence="3">The sequence shown here is derived from an EMBL/GenBank/DDBJ whole genome shotgun (WGS) entry which is preliminary data.</text>
</comment>
<dbReference type="RefSeq" id="WP_160981009.1">
    <property type="nucleotide sequence ID" value="NZ_WVHK01000069.1"/>
</dbReference>
<evidence type="ECO:0000313" key="3">
    <source>
        <dbReference type="EMBL" id="MXV21033.1"/>
    </source>
</evidence>
<organism evidence="3 4">
    <name type="scientific">Deinococcus xianganensis</name>
    <dbReference type="NCBI Taxonomy" id="1507289"/>
    <lineage>
        <taxon>Bacteria</taxon>
        <taxon>Thermotogati</taxon>
        <taxon>Deinococcota</taxon>
        <taxon>Deinococci</taxon>
        <taxon>Deinococcales</taxon>
        <taxon>Deinococcaceae</taxon>
        <taxon>Deinococcus</taxon>
    </lineage>
</organism>
<dbReference type="SUPFAM" id="SSF51735">
    <property type="entry name" value="NAD(P)-binding Rossmann-fold domains"/>
    <property type="match status" value="1"/>
</dbReference>
<gene>
    <name evidence="3" type="ORF">GLX28_15490</name>
</gene>
<name>A0A6I4YV86_9DEIO</name>
<dbReference type="InterPro" id="IPR001360">
    <property type="entry name" value="Glyco_hydro_1"/>
</dbReference>
<dbReference type="InterPro" id="IPR029903">
    <property type="entry name" value="RmlD-like-bd"/>
</dbReference>
<dbReference type="GO" id="GO:0004553">
    <property type="term" value="F:hydrolase activity, hydrolyzing O-glycosyl compounds"/>
    <property type="evidence" value="ECO:0007669"/>
    <property type="project" value="InterPro"/>
</dbReference>
<keyword evidence="3" id="KW-0378">Hydrolase</keyword>
<reference evidence="3 4" key="1">
    <citation type="submission" date="2019-11" db="EMBL/GenBank/DDBJ databases">
        <title>Genome sequence of Deinococcus xianganensis Y35, AI-2 producing algicidal bacterium, isolated from lake water.</title>
        <authorList>
            <person name="Li Y."/>
        </authorList>
    </citation>
    <scope>NUCLEOTIDE SEQUENCE [LARGE SCALE GENOMIC DNA]</scope>
    <source>
        <strain evidence="3 4">Y35</strain>
    </source>
</reference>
<keyword evidence="4" id="KW-1185">Reference proteome</keyword>
<evidence type="ECO:0000256" key="1">
    <source>
        <dbReference type="SAM" id="MobiDB-lite"/>
    </source>
</evidence>
<dbReference type="EMBL" id="WVHK01000069">
    <property type="protein sequence ID" value="MXV21033.1"/>
    <property type="molecule type" value="Genomic_DNA"/>
</dbReference>
<feature type="region of interest" description="Disordered" evidence="1">
    <location>
        <begin position="568"/>
        <end position="587"/>
    </location>
</feature>
<dbReference type="Gene3D" id="3.40.50.720">
    <property type="entry name" value="NAD(P)-binding Rossmann-like Domain"/>
    <property type="match status" value="1"/>
</dbReference>
<dbReference type="InterPro" id="IPR017853">
    <property type="entry name" value="GH"/>
</dbReference>
<dbReference type="GO" id="GO:0005975">
    <property type="term" value="P:carbohydrate metabolic process"/>
    <property type="evidence" value="ECO:0007669"/>
    <property type="project" value="InterPro"/>
</dbReference>
<dbReference type="InterPro" id="IPR036291">
    <property type="entry name" value="NAD(P)-bd_dom_sf"/>
</dbReference>
<proteinExistence type="predicted"/>
<dbReference type="AlphaFoldDB" id="A0A6I4YV86"/>
<dbReference type="Proteomes" id="UP000430519">
    <property type="component" value="Unassembled WGS sequence"/>
</dbReference>
<dbReference type="Pfam" id="PF04321">
    <property type="entry name" value="RmlD_sub_bind"/>
    <property type="match status" value="1"/>
</dbReference>
<dbReference type="Gene3D" id="3.20.20.80">
    <property type="entry name" value="Glycosidases"/>
    <property type="match status" value="1"/>
</dbReference>
<feature type="region of interest" description="Disordered" evidence="1">
    <location>
        <begin position="669"/>
        <end position="692"/>
    </location>
</feature>
<dbReference type="Gene3D" id="3.90.25.10">
    <property type="entry name" value="UDP-galactose 4-epimerase, domain 1"/>
    <property type="match status" value="1"/>
</dbReference>
<feature type="domain" description="RmlD-like substrate binding" evidence="2">
    <location>
        <begin position="501"/>
        <end position="572"/>
    </location>
</feature>
<dbReference type="SUPFAM" id="SSF51445">
    <property type="entry name" value="(Trans)glycosidases"/>
    <property type="match status" value="1"/>
</dbReference>
<evidence type="ECO:0000259" key="2">
    <source>
        <dbReference type="Pfam" id="PF04321"/>
    </source>
</evidence>
<protein>
    <submittedName>
        <fullName evidence="3">Family 1 glycosylhydrolase</fullName>
    </submittedName>
</protein>
<accession>A0A6I4YV86</accession>
<dbReference type="Pfam" id="PF00232">
    <property type="entry name" value="Glyco_hydro_1"/>
    <property type="match status" value="1"/>
</dbReference>
<evidence type="ECO:0000313" key="4">
    <source>
        <dbReference type="Proteomes" id="UP000430519"/>
    </source>
</evidence>